<sequence length="102" mass="11782">MICDAETRADETGSPRTPTSIEMTPTWPFQHKRSMQHLRKPETCLRELSPPFAAALVEYLLVKMHEMGTNVERPNLYPRLFKLVFGSVSLIPVENEQMQRSH</sequence>
<name>A0A1B0BT10_9MUSC</name>
<protein>
    <submittedName>
        <fullName evidence="2">Uncharacterized protein</fullName>
    </submittedName>
</protein>
<organism evidence="2 3">
    <name type="scientific">Glossina palpalis gambiensis</name>
    <dbReference type="NCBI Taxonomy" id="67801"/>
    <lineage>
        <taxon>Eukaryota</taxon>
        <taxon>Metazoa</taxon>
        <taxon>Ecdysozoa</taxon>
        <taxon>Arthropoda</taxon>
        <taxon>Hexapoda</taxon>
        <taxon>Insecta</taxon>
        <taxon>Pterygota</taxon>
        <taxon>Neoptera</taxon>
        <taxon>Endopterygota</taxon>
        <taxon>Diptera</taxon>
        <taxon>Brachycera</taxon>
        <taxon>Muscomorpha</taxon>
        <taxon>Hippoboscoidea</taxon>
        <taxon>Glossinidae</taxon>
        <taxon>Glossina</taxon>
    </lineage>
</organism>
<dbReference type="Pfam" id="PF20175">
    <property type="entry name" value="Tra1_central"/>
    <property type="match status" value="1"/>
</dbReference>
<reference evidence="3" key="1">
    <citation type="submission" date="2015-01" db="EMBL/GenBank/DDBJ databases">
        <authorList>
            <person name="Aksoy S."/>
            <person name="Warren W."/>
            <person name="Wilson R.K."/>
        </authorList>
    </citation>
    <scope>NUCLEOTIDE SEQUENCE [LARGE SCALE GENOMIC DNA]</scope>
    <source>
        <strain evidence="3">IAEA</strain>
    </source>
</reference>
<evidence type="ECO:0000256" key="1">
    <source>
        <dbReference type="SAM" id="MobiDB-lite"/>
    </source>
</evidence>
<reference evidence="2" key="2">
    <citation type="submission" date="2020-05" db="UniProtKB">
        <authorList>
            <consortium name="EnsemblMetazoa"/>
        </authorList>
    </citation>
    <scope>IDENTIFICATION</scope>
    <source>
        <strain evidence="2">IAEA</strain>
    </source>
</reference>
<dbReference type="EMBL" id="JXJN01019953">
    <property type="status" value="NOT_ANNOTATED_CDS"/>
    <property type="molecule type" value="Genomic_DNA"/>
</dbReference>
<accession>A0A1B0BT10</accession>
<dbReference type="Proteomes" id="UP000092460">
    <property type="component" value="Unassembled WGS sequence"/>
</dbReference>
<feature type="compositionally biased region" description="Basic and acidic residues" evidence="1">
    <location>
        <begin position="1"/>
        <end position="13"/>
    </location>
</feature>
<evidence type="ECO:0000313" key="2">
    <source>
        <dbReference type="EnsemblMetazoa" id="GPPI039628-PA"/>
    </source>
</evidence>
<proteinExistence type="predicted"/>
<dbReference type="VEuPathDB" id="VectorBase:GPPI039628"/>
<keyword evidence="3" id="KW-1185">Reference proteome</keyword>
<feature type="region of interest" description="Disordered" evidence="1">
    <location>
        <begin position="1"/>
        <end position="33"/>
    </location>
</feature>
<dbReference type="EnsemblMetazoa" id="GPPI039628-RA">
    <property type="protein sequence ID" value="GPPI039628-PA"/>
    <property type="gene ID" value="GPPI039628"/>
</dbReference>
<dbReference type="InterPro" id="IPR046807">
    <property type="entry name" value="Tra1_central"/>
</dbReference>
<feature type="compositionally biased region" description="Polar residues" evidence="1">
    <location>
        <begin position="14"/>
        <end position="23"/>
    </location>
</feature>
<dbReference type="AlphaFoldDB" id="A0A1B0BT10"/>
<dbReference type="STRING" id="67801.A0A1B0BT10"/>
<evidence type="ECO:0000313" key="3">
    <source>
        <dbReference type="Proteomes" id="UP000092460"/>
    </source>
</evidence>